<evidence type="ECO:0000256" key="6">
    <source>
        <dbReference type="PROSITE-ProRule" id="PRU00409"/>
    </source>
</evidence>
<dbReference type="CDD" id="cd06850">
    <property type="entry name" value="biotinyl_domain"/>
    <property type="match status" value="1"/>
</dbReference>
<dbReference type="InterPro" id="IPR005479">
    <property type="entry name" value="CPAse_ATP-bd"/>
</dbReference>
<dbReference type="SMART" id="SM00878">
    <property type="entry name" value="Biotin_carb_C"/>
    <property type="match status" value="1"/>
</dbReference>
<protein>
    <submittedName>
        <fullName evidence="10">ATP-grasp domain-containing protein</fullName>
    </submittedName>
</protein>
<evidence type="ECO:0000256" key="5">
    <source>
        <dbReference type="ARBA" id="ARBA00023267"/>
    </source>
</evidence>
<evidence type="ECO:0000256" key="2">
    <source>
        <dbReference type="ARBA" id="ARBA00022598"/>
    </source>
</evidence>
<feature type="domain" description="Biotin carboxylation" evidence="9">
    <location>
        <begin position="1"/>
        <end position="448"/>
    </location>
</feature>
<dbReference type="RefSeq" id="WP_153214441.1">
    <property type="nucleotide sequence ID" value="NZ_WIBF01000001.1"/>
</dbReference>
<keyword evidence="5" id="KW-0092">Biotin</keyword>
<keyword evidence="4 6" id="KW-0067">ATP-binding</keyword>
<dbReference type="PROSITE" id="PS50975">
    <property type="entry name" value="ATP_GRASP"/>
    <property type="match status" value="1"/>
</dbReference>
<dbReference type="PROSITE" id="PS50979">
    <property type="entry name" value="BC"/>
    <property type="match status" value="1"/>
</dbReference>
<dbReference type="SUPFAM" id="SSF51230">
    <property type="entry name" value="Single hybrid motif"/>
    <property type="match status" value="1"/>
</dbReference>
<dbReference type="InterPro" id="IPR005482">
    <property type="entry name" value="Biotin_COase_C"/>
</dbReference>
<dbReference type="InterPro" id="IPR050856">
    <property type="entry name" value="Biotin_carboxylase_complex"/>
</dbReference>
<dbReference type="EMBL" id="WIBF01000001">
    <property type="protein sequence ID" value="MQQ07572.1"/>
    <property type="molecule type" value="Genomic_DNA"/>
</dbReference>
<evidence type="ECO:0000259" key="8">
    <source>
        <dbReference type="PROSITE" id="PS50975"/>
    </source>
</evidence>
<dbReference type="GO" id="GO:0046872">
    <property type="term" value="F:metal ion binding"/>
    <property type="evidence" value="ECO:0007669"/>
    <property type="project" value="InterPro"/>
</dbReference>
<dbReference type="FunFam" id="3.30.470.20:FF:000028">
    <property type="entry name" value="Methylcrotonoyl-CoA carboxylase subunit alpha, mitochondrial"/>
    <property type="match status" value="1"/>
</dbReference>
<feature type="domain" description="Lipoyl-binding" evidence="7">
    <location>
        <begin position="564"/>
        <end position="641"/>
    </location>
</feature>
<dbReference type="GO" id="GO:0005524">
    <property type="term" value="F:ATP binding"/>
    <property type="evidence" value="ECO:0007669"/>
    <property type="project" value="UniProtKB-UniRule"/>
</dbReference>
<gene>
    <name evidence="10" type="ORF">GFB49_03815</name>
</gene>
<dbReference type="InterPro" id="IPR005481">
    <property type="entry name" value="BC-like_N"/>
</dbReference>
<dbReference type="InterPro" id="IPR011761">
    <property type="entry name" value="ATP-grasp"/>
</dbReference>
<dbReference type="SUPFAM" id="SSF56059">
    <property type="entry name" value="Glutathione synthetase ATP-binding domain-like"/>
    <property type="match status" value="1"/>
</dbReference>
<dbReference type="InterPro" id="IPR011054">
    <property type="entry name" value="Rudment_hybrid_motif"/>
</dbReference>
<dbReference type="Gene3D" id="2.40.50.100">
    <property type="match status" value="1"/>
</dbReference>
<dbReference type="SUPFAM" id="SSF51246">
    <property type="entry name" value="Rudiment single hybrid motif"/>
    <property type="match status" value="1"/>
</dbReference>
<dbReference type="Pfam" id="PF00289">
    <property type="entry name" value="Biotin_carb_N"/>
    <property type="match status" value="1"/>
</dbReference>
<dbReference type="AlphaFoldDB" id="A0A843YE36"/>
<dbReference type="FunFam" id="3.40.50.20:FF:000010">
    <property type="entry name" value="Propionyl-CoA carboxylase subunit alpha"/>
    <property type="match status" value="1"/>
</dbReference>
<dbReference type="PANTHER" id="PTHR18866:SF33">
    <property type="entry name" value="METHYLCROTONOYL-COA CARBOXYLASE SUBUNIT ALPHA, MITOCHONDRIAL-RELATED"/>
    <property type="match status" value="1"/>
</dbReference>
<dbReference type="Pfam" id="PF00364">
    <property type="entry name" value="Biotin_lipoyl"/>
    <property type="match status" value="1"/>
</dbReference>
<dbReference type="InterPro" id="IPR016185">
    <property type="entry name" value="PreATP-grasp_dom_sf"/>
</dbReference>
<evidence type="ECO:0000256" key="4">
    <source>
        <dbReference type="ARBA" id="ARBA00022840"/>
    </source>
</evidence>
<evidence type="ECO:0000313" key="10">
    <source>
        <dbReference type="EMBL" id="MQQ07572.1"/>
    </source>
</evidence>
<comment type="caution">
    <text evidence="10">The sequence shown here is derived from an EMBL/GenBank/DDBJ whole genome shotgun (WGS) entry which is preliminary data.</text>
</comment>
<sequence length="647" mass="68848">MFDKILIANRGEIACRIMETAQSMGIACVAVYSDADKDARHVEKADEAIHIGGAAPADSYLLGERLIGAARASGAQAIHPGYGFLSENPAFVEAVEQAGLAFIGPSAAAIRKMGLKDAAKHEMEAADVAVVPGYHGANQDPDHLAAEATSIGYPVLIKAVAGGGGKGMRRVDAPEGFADALASAQREAQSAFGNGDVLIEKFILQPRHIEVQVFGDGTRAVHLFERDCSLQRRHQKVIEEAPAPGMTPEMRAAMGAAAVRAAEAIGYKGAGTVEFIVDGSDGLRPDRFWFMEMNTRLQVEHPVTEAITGVDLVAWQLRVAAGEPLPATQEDLTLTGHAFEARLYAEDAAAGFLPATGDLTHVRFPKGARIDSGVGAGDAISPWYDPMIAKITVHGPTREVALGRMQRALEETEIAGVTTNVNFLAALCRHAGFAAGAVDTGLIDRDRAQLVHEPAPSLLQIIAAVQSAAGLTEPSQRAGFTLWSPLERHVEIMHQDTVLDTWVEVLAPDHQRWRCKDQTVEVHQRFGRWMLENTPLPRTHRGAGQVQVFGPAGTSFLLRDPLDRQSDGPAGDGLITAPMPGLVKALFAKPGQQVQSGERLAILEAMKMEHALLAGCDGVVEDVMVDVNDQVAVGAGLIQLAATEPSA</sequence>
<keyword evidence="11" id="KW-1185">Reference proteome</keyword>
<dbReference type="Pfam" id="PF02786">
    <property type="entry name" value="CPSase_L_D2"/>
    <property type="match status" value="1"/>
</dbReference>
<dbReference type="PROSITE" id="PS00867">
    <property type="entry name" value="CPSASE_2"/>
    <property type="match status" value="1"/>
</dbReference>
<evidence type="ECO:0000256" key="3">
    <source>
        <dbReference type="ARBA" id="ARBA00022741"/>
    </source>
</evidence>
<dbReference type="InterPro" id="IPR001882">
    <property type="entry name" value="Biotin_BS"/>
</dbReference>
<reference evidence="10 11" key="1">
    <citation type="submission" date="2019-10" db="EMBL/GenBank/DDBJ databases">
        <title>Epibacterium sp. nov., isolated from seawater.</title>
        <authorList>
            <person name="Zhang X."/>
            <person name="Li N."/>
        </authorList>
    </citation>
    <scope>NUCLEOTIDE SEQUENCE [LARGE SCALE GENOMIC DNA]</scope>
    <source>
        <strain evidence="10 11">SM1979</strain>
    </source>
</reference>
<organism evidence="10 11">
    <name type="scientific">Tritonibacter litoralis</name>
    <dbReference type="NCBI Taxonomy" id="2662264"/>
    <lineage>
        <taxon>Bacteria</taxon>
        <taxon>Pseudomonadati</taxon>
        <taxon>Pseudomonadota</taxon>
        <taxon>Alphaproteobacteria</taxon>
        <taxon>Rhodobacterales</taxon>
        <taxon>Paracoccaceae</taxon>
        <taxon>Tritonibacter</taxon>
    </lineage>
</organism>
<dbReference type="FunFam" id="3.30.1490.20:FF:000003">
    <property type="entry name" value="acetyl-CoA carboxylase isoform X1"/>
    <property type="match status" value="1"/>
</dbReference>
<dbReference type="PROSITE" id="PS50968">
    <property type="entry name" value="BIOTINYL_LIPOYL"/>
    <property type="match status" value="1"/>
</dbReference>
<proteinExistence type="predicted"/>
<feature type="domain" description="ATP-grasp" evidence="8">
    <location>
        <begin position="120"/>
        <end position="321"/>
    </location>
</feature>
<dbReference type="Gene3D" id="3.30.470.20">
    <property type="entry name" value="ATP-grasp fold, B domain"/>
    <property type="match status" value="1"/>
</dbReference>
<dbReference type="InterPro" id="IPR011053">
    <property type="entry name" value="Single_hybrid_motif"/>
</dbReference>
<evidence type="ECO:0000313" key="11">
    <source>
        <dbReference type="Proteomes" id="UP000444174"/>
    </source>
</evidence>
<dbReference type="PROSITE" id="PS00188">
    <property type="entry name" value="BIOTIN"/>
    <property type="match status" value="1"/>
</dbReference>
<dbReference type="InterPro" id="IPR000089">
    <property type="entry name" value="Biotin_lipoyl"/>
</dbReference>
<evidence type="ECO:0000256" key="1">
    <source>
        <dbReference type="ARBA" id="ARBA00001953"/>
    </source>
</evidence>
<evidence type="ECO:0000259" key="7">
    <source>
        <dbReference type="PROSITE" id="PS50968"/>
    </source>
</evidence>
<accession>A0A843YE36</accession>
<evidence type="ECO:0000259" key="9">
    <source>
        <dbReference type="PROSITE" id="PS50979"/>
    </source>
</evidence>
<dbReference type="Proteomes" id="UP000444174">
    <property type="component" value="Unassembled WGS sequence"/>
</dbReference>
<dbReference type="Pfam" id="PF02785">
    <property type="entry name" value="Biotin_carb_C"/>
    <property type="match status" value="1"/>
</dbReference>
<comment type="cofactor">
    <cofactor evidence="1">
        <name>biotin</name>
        <dbReference type="ChEBI" id="CHEBI:57586"/>
    </cofactor>
</comment>
<dbReference type="PANTHER" id="PTHR18866">
    <property type="entry name" value="CARBOXYLASE:PYRUVATE/ACETYL-COA/PROPIONYL-COA CARBOXYLASE"/>
    <property type="match status" value="1"/>
</dbReference>
<dbReference type="SUPFAM" id="SSF52440">
    <property type="entry name" value="PreATP-grasp domain"/>
    <property type="match status" value="1"/>
</dbReference>
<name>A0A843YE36_9RHOB</name>
<keyword evidence="2" id="KW-0436">Ligase</keyword>
<dbReference type="GO" id="GO:0016874">
    <property type="term" value="F:ligase activity"/>
    <property type="evidence" value="ECO:0007669"/>
    <property type="project" value="UniProtKB-KW"/>
</dbReference>
<keyword evidence="3 6" id="KW-0547">Nucleotide-binding</keyword>
<dbReference type="InterPro" id="IPR011764">
    <property type="entry name" value="Biotin_carboxylation_dom"/>
</dbReference>